<accession>A0A0G0TCG5</accession>
<organism evidence="3 4">
    <name type="scientific">Candidatus Roizmanbacteria bacterium GW2011_GWB1_40_7</name>
    <dbReference type="NCBI Taxonomy" id="1618482"/>
    <lineage>
        <taxon>Bacteria</taxon>
        <taxon>Candidatus Roizmaniibacteriota</taxon>
    </lineage>
</organism>
<dbReference type="AlphaFoldDB" id="A0A0G0TCG5"/>
<dbReference type="SUPFAM" id="SSF53448">
    <property type="entry name" value="Nucleotide-diphospho-sugar transferases"/>
    <property type="match status" value="1"/>
</dbReference>
<dbReference type="Pfam" id="PF13632">
    <property type="entry name" value="Glyco_trans_2_3"/>
    <property type="match status" value="1"/>
</dbReference>
<dbReference type="InterPro" id="IPR001173">
    <property type="entry name" value="Glyco_trans_2-like"/>
</dbReference>
<name>A0A0G0TCG5_9BACT</name>
<keyword evidence="1" id="KW-0472">Membrane</keyword>
<dbReference type="InterPro" id="IPR029044">
    <property type="entry name" value="Nucleotide-diphossugar_trans"/>
</dbReference>
<evidence type="ECO:0000259" key="2">
    <source>
        <dbReference type="Pfam" id="PF13632"/>
    </source>
</evidence>
<dbReference type="PANTHER" id="PTHR36851:SF1">
    <property type="entry name" value="GLYCO_TRANS_2-LIKE DOMAIN-CONTAINING PROTEIN"/>
    <property type="match status" value="1"/>
</dbReference>
<keyword evidence="1" id="KW-0812">Transmembrane</keyword>
<gene>
    <name evidence="3" type="ORF">UU14_C0005G0094</name>
</gene>
<feature type="transmembrane region" description="Helical" evidence="1">
    <location>
        <begin position="37"/>
        <end position="60"/>
    </location>
</feature>
<feature type="transmembrane region" description="Helical" evidence="1">
    <location>
        <begin position="449"/>
        <end position="468"/>
    </location>
</feature>
<feature type="domain" description="Glycosyltransferase 2-like" evidence="2">
    <location>
        <begin position="194"/>
        <end position="416"/>
    </location>
</feature>
<proteinExistence type="predicted"/>
<protein>
    <recommendedName>
        <fullName evidence="2">Glycosyltransferase 2-like domain-containing protein</fullName>
    </recommendedName>
</protein>
<feature type="transmembrane region" description="Helical" evidence="1">
    <location>
        <begin position="367"/>
        <end position="390"/>
    </location>
</feature>
<sequence>MRNPQRAKRFFEILIPLISWAIITLPLWLSFRHPAVASYLIVLFMVYWFYKSAIVAYHGLKSYLTLRAHMQVDWLLLAKKQKGFNDIHNLVIIPEYKEPIHVLRQTLEYIKNQDFPAKKISICIATEVRDSEAPEIIRTLKNEFAHHFAHFWISKHRLVPGEIAGKSSNTAHGARYSVEQFNKIGKSLDAITVTSCDADALLHPKFFSYLSYLFLTDTDHDYHFYQAGVMYYSNIWKVPLPVRVLSTIGSVFSLSNLSQEQRLINFSTYSISLKTVVEVGYWSVDIIPEDYHMFFKTFYSKGEKVMVKPIFLPTLVQAAQSTSFWRTMVNQYEQQKRWAWGVSDIPHVIYNYVVDVKIPFWAKTMRLIHLVEWHVVWATNWFILTLGAFIPPLVNENFSRTNLGHNLSQISSYILTLCVVFILVIIVLDAKVKPERPKEFSRWRIPFLYMQWITLPVISFFLSALPGLDAHTRLMLGKRLEYRVTEKV</sequence>
<keyword evidence="1" id="KW-1133">Transmembrane helix</keyword>
<comment type="caution">
    <text evidence="3">The sequence shown here is derived from an EMBL/GenBank/DDBJ whole genome shotgun (WGS) entry which is preliminary data.</text>
</comment>
<dbReference type="PANTHER" id="PTHR36851">
    <property type="entry name" value="UNNAMED PRODUCT"/>
    <property type="match status" value="1"/>
</dbReference>
<feature type="transmembrane region" description="Helical" evidence="1">
    <location>
        <begin position="12"/>
        <end position="31"/>
    </location>
</feature>
<feature type="transmembrane region" description="Helical" evidence="1">
    <location>
        <begin position="410"/>
        <end position="428"/>
    </location>
</feature>
<evidence type="ECO:0000313" key="3">
    <source>
        <dbReference type="EMBL" id="KKR72526.1"/>
    </source>
</evidence>
<evidence type="ECO:0000256" key="1">
    <source>
        <dbReference type="SAM" id="Phobius"/>
    </source>
</evidence>
<dbReference type="Proteomes" id="UP000034664">
    <property type="component" value="Unassembled WGS sequence"/>
</dbReference>
<dbReference type="EMBL" id="LBZM01000005">
    <property type="protein sequence ID" value="KKR72526.1"/>
    <property type="molecule type" value="Genomic_DNA"/>
</dbReference>
<reference evidence="3 4" key="1">
    <citation type="journal article" date="2015" name="Nature">
        <title>rRNA introns, odd ribosomes, and small enigmatic genomes across a large radiation of phyla.</title>
        <authorList>
            <person name="Brown C.T."/>
            <person name="Hug L.A."/>
            <person name="Thomas B.C."/>
            <person name="Sharon I."/>
            <person name="Castelle C.J."/>
            <person name="Singh A."/>
            <person name="Wilkins M.J."/>
            <person name="Williams K.H."/>
            <person name="Banfield J.F."/>
        </authorList>
    </citation>
    <scope>NUCLEOTIDE SEQUENCE [LARGE SCALE GENOMIC DNA]</scope>
</reference>
<dbReference type="Gene3D" id="3.90.550.10">
    <property type="entry name" value="Spore Coat Polysaccharide Biosynthesis Protein SpsA, Chain A"/>
    <property type="match status" value="1"/>
</dbReference>
<evidence type="ECO:0000313" key="4">
    <source>
        <dbReference type="Proteomes" id="UP000034664"/>
    </source>
</evidence>